<dbReference type="InterPro" id="IPR011250">
    <property type="entry name" value="OMP/PagP_B-barrel"/>
</dbReference>
<evidence type="ECO:0000313" key="1">
    <source>
        <dbReference type="EMBL" id="RNI29369.1"/>
    </source>
</evidence>
<proteinExistence type="predicted"/>
<name>A0A3M9MV44_9BACT</name>
<organism evidence="1 2">
    <name type="scientific">Rufibacter immobilis</name>
    <dbReference type="NCBI Taxonomy" id="1348778"/>
    <lineage>
        <taxon>Bacteria</taxon>
        <taxon>Pseudomonadati</taxon>
        <taxon>Bacteroidota</taxon>
        <taxon>Cytophagia</taxon>
        <taxon>Cytophagales</taxon>
        <taxon>Hymenobacteraceae</taxon>
        <taxon>Rufibacter</taxon>
    </lineage>
</organism>
<gene>
    <name evidence="1" type="ORF">EFA69_07320</name>
</gene>
<dbReference type="Gene3D" id="2.40.160.20">
    <property type="match status" value="1"/>
</dbReference>
<dbReference type="AlphaFoldDB" id="A0A3M9MV44"/>
<dbReference type="SUPFAM" id="SSF56925">
    <property type="entry name" value="OMPA-like"/>
    <property type="match status" value="1"/>
</dbReference>
<reference evidence="1 2" key="1">
    <citation type="submission" date="2018-11" db="EMBL/GenBank/DDBJ databases">
        <title>Rufibacter latericius sp. nov., isolated from water in Baiyang Lake.</title>
        <authorList>
            <person name="Yang Y."/>
        </authorList>
    </citation>
    <scope>NUCLEOTIDE SEQUENCE [LARGE SCALE GENOMIC DNA]</scope>
    <source>
        <strain evidence="1 2">MCC P1</strain>
    </source>
</reference>
<accession>A0A3M9MV44</accession>
<evidence type="ECO:0008006" key="3">
    <source>
        <dbReference type="Google" id="ProtNLM"/>
    </source>
</evidence>
<evidence type="ECO:0000313" key="2">
    <source>
        <dbReference type="Proteomes" id="UP000271010"/>
    </source>
</evidence>
<comment type="caution">
    <text evidence="1">The sequence shown here is derived from an EMBL/GenBank/DDBJ whole genome shotgun (WGS) entry which is preliminary data.</text>
</comment>
<dbReference type="Proteomes" id="UP000271010">
    <property type="component" value="Unassembled WGS sequence"/>
</dbReference>
<protein>
    <recommendedName>
        <fullName evidence="3">Outer membrane protein beta-barrel domain-containing protein</fullName>
    </recommendedName>
</protein>
<keyword evidence="2" id="KW-1185">Reference proteome</keyword>
<dbReference type="EMBL" id="RJJE01000009">
    <property type="protein sequence ID" value="RNI29369.1"/>
    <property type="molecule type" value="Genomic_DNA"/>
</dbReference>
<sequence>MAPTATKRKTSAAFEGGTNVVNLGIGLLDNLDFGYGSGGSTLKPITISYDRGLTAEVGPGTIGVGGLISYAHRKWDDDLKVSFMYFAAKGTYHYDLLQNDQIDTYGGLTLGYARTSVKWDEDTMLGDYDASEGEVKVGFLVGARYFFTEQFGGFIELETGPMSHLSLGLSTRF</sequence>